<gene>
    <name evidence="4" type="ORF">HGRIS_009074</name>
</gene>
<name>A0ABR3J070_9AGAR</name>
<accession>A0ABR3J070</accession>
<feature type="region of interest" description="Disordered" evidence="1">
    <location>
        <begin position="295"/>
        <end position="319"/>
    </location>
</feature>
<evidence type="ECO:0000256" key="2">
    <source>
        <dbReference type="SAM" id="Phobius"/>
    </source>
</evidence>
<proteinExistence type="predicted"/>
<keyword evidence="5" id="KW-1185">Reference proteome</keyword>
<dbReference type="EMBL" id="JASNQZ010000012">
    <property type="protein sequence ID" value="KAL0948974.1"/>
    <property type="molecule type" value="Genomic_DNA"/>
</dbReference>
<comment type="caution">
    <text evidence="4">The sequence shown here is derived from an EMBL/GenBank/DDBJ whole genome shotgun (WGS) entry which is preliminary data.</text>
</comment>
<keyword evidence="2" id="KW-1133">Transmembrane helix</keyword>
<dbReference type="InterPro" id="IPR045338">
    <property type="entry name" value="DUF6535"/>
</dbReference>
<protein>
    <recommendedName>
        <fullName evidence="3">DUF6535 domain-containing protein</fullName>
    </recommendedName>
</protein>
<feature type="domain" description="DUF6535" evidence="3">
    <location>
        <begin position="5"/>
        <end position="100"/>
    </location>
</feature>
<feature type="transmembrane region" description="Helical" evidence="2">
    <location>
        <begin position="20"/>
        <end position="39"/>
    </location>
</feature>
<dbReference type="Pfam" id="PF20153">
    <property type="entry name" value="DUF6535"/>
    <property type="match status" value="1"/>
</dbReference>
<evidence type="ECO:0000313" key="4">
    <source>
        <dbReference type="EMBL" id="KAL0948974.1"/>
    </source>
</evidence>
<evidence type="ECO:0000313" key="5">
    <source>
        <dbReference type="Proteomes" id="UP001556367"/>
    </source>
</evidence>
<reference evidence="5" key="1">
    <citation type="submission" date="2024-06" db="EMBL/GenBank/DDBJ databases">
        <title>Multi-omics analyses provide insights into the biosynthesis of the anticancer antibiotic pleurotin in Hohenbuehelia grisea.</title>
        <authorList>
            <person name="Weaver J.A."/>
            <person name="Alberti F."/>
        </authorList>
    </citation>
    <scope>NUCLEOTIDE SEQUENCE [LARGE SCALE GENOMIC DNA]</scope>
    <source>
        <strain evidence="5">T-177</strain>
    </source>
</reference>
<feature type="transmembrane region" description="Helical" evidence="2">
    <location>
        <begin position="73"/>
        <end position="100"/>
    </location>
</feature>
<feature type="transmembrane region" description="Helical" evidence="2">
    <location>
        <begin position="106"/>
        <end position="123"/>
    </location>
</feature>
<organism evidence="4 5">
    <name type="scientific">Hohenbuehelia grisea</name>
    <dbReference type="NCBI Taxonomy" id="104357"/>
    <lineage>
        <taxon>Eukaryota</taxon>
        <taxon>Fungi</taxon>
        <taxon>Dikarya</taxon>
        <taxon>Basidiomycota</taxon>
        <taxon>Agaricomycotina</taxon>
        <taxon>Agaricomycetes</taxon>
        <taxon>Agaricomycetidae</taxon>
        <taxon>Agaricales</taxon>
        <taxon>Pleurotineae</taxon>
        <taxon>Pleurotaceae</taxon>
        <taxon>Hohenbuehelia</taxon>
    </lineage>
</organism>
<keyword evidence="2" id="KW-0472">Membrane</keyword>
<keyword evidence="2" id="KW-0812">Transmembrane</keyword>
<evidence type="ECO:0000259" key="3">
    <source>
        <dbReference type="Pfam" id="PF20153"/>
    </source>
</evidence>
<dbReference type="Proteomes" id="UP001556367">
    <property type="component" value="Unassembled WGS sequence"/>
</dbReference>
<sequence length="363" mass="39612">MIPHSDTTFGPSRSDVWVNGLWFISLTLSLSTALLAVLFRQLLHQYTAIAYGTSRERSHIRQLRYDGLMKWRVPIVISLLPILLQVALGLFLVGLVVFLLPLSMRIGWAVASITLIVSTIYTISHILPLVDSQCPYETPFSAAVRGIISSFRNPAKETLQKGIHADEATARAITWLLKSASNPPTTSIALQSLGAFPLEMSQKLPPDTKIAIDTAIQQIIGANDPQNIPSESRRLERLLRSISLVYPDYDISHNRAALQEEPWRTSILPNIPLDNVQIQVEPSVGRSLGALTAEQPPLASPGLQRSAVPPAGEPPIVEQFSSPASVLGSVKGSFGRPHKKFTGVSATVLEEGKGKMIMETHNA</sequence>
<evidence type="ECO:0000256" key="1">
    <source>
        <dbReference type="SAM" id="MobiDB-lite"/>
    </source>
</evidence>